<gene>
    <name evidence="1" type="ORF">LCGC14_2557490</name>
</gene>
<protein>
    <submittedName>
        <fullName evidence="1">Uncharacterized protein</fullName>
    </submittedName>
</protein>
<comment type="caution">
    <text evidence="1">The sequence shown here is derived from an EMBL/GenBank/DDBJ whole genome shotgun (WGS) entry which is preliminary data.</text>
</comment>
<evidence type="ECO:0000313" key="1">
    <source>
        <dbReference type="EMBL" id="KKL10276.1"/>
    </source>
</evidence>
<proteinExistence type="predicted"/>
<reference evidence="1" key="1">
    <citation type="journal article" date="2015" name="Nature">
        <title>Complex archaea that bridge the gap between prokaryotes and eukaryotes.</title>
        <authorList>
            <person name="Spang A."/>
            <person name="Saw J.H."/>
            <person name="Jorgensen S.L."/>
            <person name="Zaremba-Niedzwiedzka K."/>
            <person name="Martijn J."/>
            <person name="Lind A.E."/>
            <person name="van Eijk R."/>
            <person name="Schleper C."/>
            <person name="Guy L."/>
            <person name="Ettema T.J."/>
        </authorList>
    </citation>
    <scope>NUCLEOTIDE SEQUENCE</scope>
</reference>
<dbReference type="EMBL" id="LAZR01042128">
    <property type="protein sequence ID" value="KKL10276.1"/>
    <property type="molecule type" value="Genomic_DNA"/>
</dbReference>
<name>A0A0F9CXC9_9ZZZZ</name>
<sequence>MTLTTFPARVWFESGNGWASRAPDKFDRKRREKFLSDATFRRFQRALVEGAKAKDTKLRKRK</sequence>
<organism evidence="1">
    <name type="scientific">marine sediment metagenome</name>
    <dbReference type="NCBI Taxonomy" id="412755"/>
    <lineage>
        <taxon>unclassified sequences</taxon>
        <taxon>metagenomes</taxon>
        <taxon>ecological metagenomes</taxon>
    </lineage>
</organism>
<dbReference type="AlphaFoldDB" id="A0A0F9CXC9"/>
<accession>A0A0F9CXC9</accession>